<keyword evidence="2" id="KW-0813">Transport</keyword>
<dbReference type="SUPFAM" id="SSF52540">
    <property type="entry name" value="P-loop containing nucleoside triphosphate hydrolases"/>
    <property type="match status" value="1"/>
</dbReference>
<dbReference type="CDD" id="cd03224">
    <property type="entry name" value="ABC_TM1139_LivF_branched"/>
    <property type="match status" value="1"/>
</dbReference>
<organism evidence="7">
    <name type="scientific">Archaeoglobus fulgidus</name>
    <dbReference type="NCBI Taxonomy" id="2234"/>
    <lineage>
        <taxon>Archaea</taxon>
        <taxon>Methanobacteriati</taxon>
        <taxon>Methanobacteriota</taxon>
        <taxon>Archaeoglobi</taxon>
        <taxon>Archaeoglobales</taxon>
        <taxon>Archaeoglobaceae</taxon>
        <taxon>Archaeoglobus</taxon>
    </lineage>
</organism>
<dbReference type="InterPro" id="IPR003593">
    <property type="entry name" value="AAA+_ATPase"/>
</dbReference>
<dbReference type="InterPro" id="IPR003439">
    <property type="entry name" value="ABC_transporter-like_ATP-bd"/>
</dbReference>
<dbReference type="PROSITE" id="PS50893">
    <property type="entry name" value="ABC_TRANSPORTER_2"/>
    <property type="match status" value="1"/>
</dbReference>
<dbReference type="SMART" id="SM00382">
    <property type="entry name" value="AAA"/>
    <property type="match status" value="1"/>
</dbReference>
<evidence type="ECO:0000256" key="1">
    <source>
        <dbReference type="ARBA" id="ARBA00005417"/>
    </source>
</evidence>
<dbReference type="EMBL" id="DSLA01000052">
    <property type="protein sequence ID" value="HEH35168.1"/>
    <property type="molecule type" value="Genomic_DNA"/>
</dbReference>
<reference evidence="7" key="1">
    <citation type="journal article" date="2020" name="mSystems">
        <title>Genome- and Community-Level Interaction Insights into Carbon Utilization and Element Cycling Functions of Hydrothermarchaeota in Hydrothermal Sediment.</title>
        <authorList>
            <person name="Zhou Z."/>
            <person name="Liu Y."/>
            <person name="Xu W."/>
            <person name="Pan J."/>
            <person name="Luo Z.H."/>
            <person name="Li M."/>
        </authorList>
    </citation>
    <scope>NUCLEOTIDE SEQUENCE [LARGE SCALE GENOMIC DNA]</scope>
    <source>
        <strain evidence="7">SpSt-26</strain>
    </source>
</reference>
<evidence type="ECO:0000256" key="3">
    <source>
        <dbReference type="ARBA" id="ARBA00022741"/>
    </source>
</evidence>
<keyword evidence="4 7" id="KW-0067">ATP-binding</keyword>
<dbReference type="PROSITE" id="PS00211">
    <property type="entry name" value="ABC_TRANSPORTER_1"/>
    <property type="match status" value="1"/>
</dbReference>
<dbReference type="InterPro" id="IPR027417">
    <property type="entry name" value="P-loop_NTPase"/>
</dbReference>
<accession>A0A7J2TIH4</accession>
<dbReference type="InterPro" id="IPR017871">
    <property type="entry name" value="ABC_transporter-like_CS"/>
</dbReference>
<name>A0A7J2TIH4_ARCFL</name>
<dbReference type="Pfam" id="PF00005">
    <property type="entry name" value="ABC_tran"/>
    <property type="match status" value="1"/>
</dbReference>
<dbReference type="GO" id="GO:0005524">
    <property type="term" value="F:ATP binding"/>
    <property type="evidence" value="ECO:0007669"/>
    <property type="project" value="UniProtKB-KW"/>
</dbReference>
<evidence type="ECO:0000256" key="5">
    <source>
        <dbReference type="ARBA" id="ARBA00022970"/>
    </source>
</evidence>
<keyword evidence="5" id="KW-0029">Amino-acid transport</keyword>
<protein>
    <submittedName>
        <fullName evidence="7">ABC transporter ATP-binding protein</fullName>
    </submittedName>
</protein>
<feature type="domain" description="ABC transporter" evidence="6">
    <location>
        <begin position="4"/>
        <end position="235"/>
    </location>
</feature>
<dbReference type="AlphaFoldDB" id="A0A7J2TIH4"/>
<dbReference type="GO" id="GO:0015658">
    <property type="term" value="F:branched-chain amino acid transmembrane transporter activity"/>
    <property type="evidence" value="ECO:0007669"/>
    <property type="project" value="TreeGrafter"/>
</dbReference>
<dbReference type="Gene3D" id="3.40.50.300">
    <property type="entry name" value="P-loop containing nucleotide triphosphate hydrolases"/>
    <property type="match status" value="1"/>
</dbReference>
<evidence type="ECO:0000259" key="6">
    <source>
        <dbReference type="PROSITE" id="PS50893"/>
    </source>
</evidence>
<dbReference type="InterPro" id="IPR052156">
    <property type="entry name" value="BCAA_Transport_ATP-bd_LivF"/>
</dbReference>
<gene>
    <name evidence="7" type="ORF">ENP88_03240</name>
</gene>
<comment type="caution">
    <text evidence="7">The sequence shown here is derived from an EMBL/GenBank/DDBJ whole genome shotgun (WGS) entry which is preliminary data.</text>
</comment>
<evidence type="ECO:0000256" key="2">
    <source>
        <dbReference type="ARBA" id="ARBA00022448"/>
    </source>
</evidence>
<evidence type="ECO:0000256" key="4">
    <source>
        <dbReference type="ARBA" id="ARBA00022840"/>
    </source>
</evidence>
<dbReference type="PANTHER" id="PTHR43820">
    <property type="entry name" value="HIGH-AFFINITY BRANCHED-CHAIN AMINO ACID TRANSPORT ATP-BINDING PROTEIN LIVF"/>
    <property type="match status" value="1"/>
</dbReference>
<keyword evidence="3" id="KW-0547">Nucleotide-binding</keyword>
<dbReference type="GO" id="GO:0015807">
    <property type="term" value="P:L-amino acid transport"/>
    <property type="evidence" value="ECO:0007669"/>
    <property type="project" value="TreeGrafter"/>
</dbReference>
<proteinExistence type="inferred from homology"/>
<dbReference type="GO" id="GO:0016887">
    <property type="term" value="F:ATP hydrolysis activity"/>
    <property type="evidence" value="ECO:0007669"/>
    <property type="project" value="InterPro"/>
</dbReference>
<dbReference type="PANTHER" id="PTHR43820:SF7">
    <property type="entry name" value="BRANCHED-CHAIN AMINO ACID TRANSPORT ATP-BINDING PROTEIN LIVF-RELATED"/>
    <property type="match status" value="1"/>
</dbReference>
<comment type="similarity">
    <text evidence="1">Belongs to the ABC transporter superfamily.</text>
</comment>
<evidence type="ECO:0000313" key="7">
    <source>
        <dbReference type="EMBL" id="HEH35168.1"/>
    </source>
</evidence>
<sequence>MLVLRTENLSAGYKQLQILFNVSVSVEKGITAIIGPNGSGKSTLLKSIFGMATIHSGNVFLDGKDITRLPPHEKVRLGIAYLPQTDNVFANLTVEENLKIAGYGVEKSELKDRIDSALEFFPELRPYLKRKAGSLSGGERQMLAMASALVKESKIMMLDEPTAQLSPKLAEKIFEKIQMFRDEKKLTIMLVEQNVKKALEISERVYLLVSGRVAFAGSSSELICHPKFERMCIGVLD</sequence>